<feature type="transmembrane region" description="Helical" evidence="1">
    <location>
        <begin position="160"/>
        <end position="180"/>
    </location>
</feature>
<dbReference type="Pfam" id="PF04307">
    <property type="entry name" value="YdjM"/>
    <property type="match status" value="1"/>
</dbReference>
<feature type="transmembrane region" description="Helical" evidence="1">
    <location>
        <begin position="89"/>
        <end position="108"/>
    </location>
</feature>
<dbReference type="GO" id="GO:0016787">
    <property type="term" value="F:hydrolase activity"/>
    <property type="evidence" value="ECO:0007669"/>
    <property type="project" value="UniProtKB-KW"/>
</dbReference>
<dbReference type="AlphaFoldDB" id="A0A9Q2XJK0"/>
<keyword evidence="1" id="KW-0472">Membrane</keyword>
<keyword evidence="3" id="KW-1185">Reference proteome</keyword>
<keyword evidence="1" id="KW-1133">Transmembrane helix</keyword>
<dbReference type="PANTHER" id="PTHR40031">
    <property type="entry name" value="HYPOTHETICAL MEMBRANE SPANNING PROTEIN"/>
    <property type="match status" value="1"/>
</dbReference>
<organism evidence="2 3">
    <name type="scientific">Pseudomonas aegrilactucae</name>
    <dbReference type="NCBI Taxonomy" id="2854028"/>
    <lineage>
        <taxon>Bacteria</taxon>
        <taxon>Pseudomonadati</taxon>
        <taxon>Pseudomonadota</taxon>
        <taxon>Gammaproteobacteria</taxon>
        <taxon>Pseudomonadales</taxon>
        <taxon>Pseudomonadaceae</taxon>
        <taxon>Pseudomonas</taxon>
    </lineage>
</organism>
<dbReference type="InterPro" id="IPR007404">
    <property type="entry name" value="YdjM-like"/>
</dbReference>
<name>A0A9Q2XJK0_9PSED</name>
<protein>
    <submittedName>
        <fullName evidence="2">Metal-dependent hydrolase</fullName>
    </submittedName>
</protein>
<dbReference type="Proteomes" id="UP001106592">
    <property type="component" value="Unassembled WGS sequence"/>
</dbReference>
<dbReference type="EMBL" id="JAHTBI010000032">
    <property type="protein sequence ID" value="MBV6287324.1"/>
    <property type="molecule type" value="Genomic_DNA"/>
</dbReference>
<accession>A0A9Q2XJK0</accession>
<evidence type="ECO:0000256" key="1">
    <source>
        <dbReference type="SAM" id="Phobius"/>
    </source>
</evidence>
<dbReference type="InterPro" id="IPR053170">
    <property type="entry name" value="Transcription_regulator"/>
</dbReference>
<gene>
    <name evidence="2" type="ORF">KUO17_09815</name>
</gene>
<keyword evidence="1" id="KW-0812">Transmembrane</keyword>
<dbReference type="PANTHER" id="PTHR40031:SF1">
    <property type="entry name" value="MEMBRANE-BOUND METAL-DEPENDENT HYDROLASE"/>
    <property type="match status" value="1"/>
</dbReference>
<dbReference type="RefSeq" id="WP_217975347.1">
    <property type="nucleotide sequence ID" value="NZ_JAHTBI010000032.1"/>
</dbReference>
<reference evidence="2" key="1">
    <citation type="journal article" date="2022" name="Int. J. Syst. Evol. Microbiol.">
        <title>Pseudomonas aegrilactucae sp. nov. and Pseudomonas morbosilactucae sp. nov., pathogens causing bacterial rot of lettuce in Japan.</title>
        <authorList>
            <person name="Sawada H."/>
            <person name="Fujikawa T."/>
            <person name="Satou M."/>
        </authorList>
    </citation>
    <scope>NUCLEOTIDE SEQUENCE</scope>
    <source>
        <strain evidence="2">MAFF 301350</strain>
    </source>
</reference>
<evidence type="ECO:0000313" key="3">
    <source>
        <dbReference type="Proteomes" id="UP001106592"/>
    </source>
</evidence>
<comment type="caution">
    <text evidence="2">The sequence shown here is derived from an EMBL/GenBank/DDBJ whole genome shotgun (WGS) entry which is preliminary data.</text>
</comment>
<proteinExistence type="predicted"/>
<evidence type="ECO:0000313" key="2">
    <source>
        <dbReference type="EMBL" id="MBV6287324.1"/>
    </source>
</evidence>
<keyword evidence="2" id="KW-0378">Hydrolase</keyword>
<sequence>MDSLTQAVLGAALQGVVLGRIQGRRALLYGAALATLPDMDVLIRYADPVSQMTFHRGFSHSLFVLSGLALLLSWLVLRVARTRWPHAGYTPGRVFLAFWLVLLTHPLLDAFTVYGTQLFWPFQFTPQSWAAVFIIDPVYTLPLLLGVLYAGVTGITGRSVVVLTVALLFSSAYLGVGLVGREVAEQRFKAELDGQGIQVGQLRAIPMAFNSLLWRVIAKTPQGDYYEGASSLFDRAPPEWQRQSRGLELAAVLQGVALHERLRWFSDDWLRYDRIGDELVVSDLRMGIAGNYTFRFIMAACVEGRWRPVTPRAWPGAGVGSMSNSDDLKRIFRRIFQQQPALPLADWTEHYLHEAGPSSLAKASSCVI</sequence>
<feature type="transmembrane region" description="Helical" evidence="1">
    <location>
        <begin position="58"/>
        <end position="77"/>
    </location>
</feature>
<reference evidence="2" key="2">
    <citation type="journal article" date="2023" name="Plant Pathol.">
        <title>Dismantling and reorganizing Pseudomonas marginalis sensu#lato.</title>
        <authorList>
            <person name="Sawada H."/>
            <person name="Fujikawa T."/>
            <person name="Satou M."/>
        </authorList>
    </citation>
    <scope>NUCLEOTIDE SEQUENCE</scope>
    <source>
        <strain evidence="2">MAFF 301350</strain>
    </source>
</reference>
<feature type="transmembrane region" description="Helical" evidence="1">
    <location>
        <begin position="128"/>
        <end position="148"/>
    </location>
</feature>